<dbReference type="AlphaFoldDB" id="A0AAD1XG78"/>
<protein>
    <submittedName>
        <fullName evidence="2">Uncharacterized protein</fullName>
    </submittedName>
</protein>
<feature type="compositionally biased region" description="Low complexity" evidence="1">
    <location>
        <begin position="49"/>
        <end position="62"/>
    </location>
</feature>
<evidence type="ECO:0000256" key="1">
    <source>
        <dbReference type="SAM" id="MobiDB-lite"/>
    </source>
</evidence>
<sequence length="355" mass="40704">METPINHHEMLLTPENAQKKKISIGRKRNIFIKPTSHYHSRYSPISSVNTSKSGASKSNNKNKAIRNQSSCLPEVGRKKDLQEILSLYYSSSPMSKNKWGLENSRLTMPKSTTSAKLFKIMEKREKSLKSKKKMPKLITNSNIYGETTNKKINLNLSKCELSVSPGSLKGTTKGAANDNIFVSNSNYKSFENVNNYIEDDFLGLNINMNLFTEENNHTKPSEEEDLDYKMLPKMNIQKTIYNQEPSHAFAYHSIDKPGKDSESDSFRSKRLRKAKKAKNITIKPNGKTTTKKLLKKIACNSRTSVLIKNNSQKWLPTDSKNWLKELKKTPKKRFTDEKYASELIYKLIKKHKTQL</sequence>
<organism evidence="2 3">
    <name type="scientific">Euplotes crassus</name>
    <dbReference type="NCBI Taxonomy" id="5936"/>
    <lineage>
        <taxon>Eukaryota</taxon>
        <taxon>Sar</taxon>
        <taxon>Alveolata</taxon>
        <taxon>Ciliophora</taxon>
        <taxon>Intramacronucleata</taxon>
        <taxon>Spirotrichea</taxon>
        <taxon>Hypotrichia</taxon>
        <taxon>Euplotida</taxon>
        <taxon>Euplotidae</taxon>
        <taxon>Moneuplotes</taxon>
    </lineage>
</organism>
<dbReference type="EMBL" id="CAMPGE010012355">
    <property type="protein sequence ID" value="CAI2371127.1"/>
    <property type="molecule type" value="Genomic_DNA"/>
</dbReference>
<dbReference type="Proteomes" id="UP001295684">
    <property type="component" value="Unassembled WGS sequence"/>
</dbReference>
<comment type="caution">
    <text evidence="2">The sequence shown here is derived from an EMBL/GenBank/DDBJ whole genome shotgun (WGS) entry which is preliminary data.</text>
</comment>
<reference evidence="2" key="1">
    <citation type="submission" date="2023-07" db="EMBL/GenBank/DDBJ databases">
        <authorList>
            <consortium name="AG Swart"/>
            <person name="Singh M."/>
            <person name="Singh A."/>
            <person name="Seah K."/>
            <person name="Emmerich C."/>
        </authorList>
    </citation>
    <scope>NUCLEOTIDE SEQUENCE</scope>
    <source>
        <strain evidence="2">DP1</strain>
    </source>
</reference>
<accession>A0AAD1XG78</accession>
<keyword evidence="3" id="KW-1185">Reference proteome</keyword>
<name>A0AAD1XG78_EUPCR</name>
<feature type="region of interest" description="Disordered" evidence="1">
    <location>
        <begin position="42"/>
        <end position="63"/>
    </location>
</feature>
<evidence type="ECO:0000313" key="3">
    <source>
        <dbReference type="Proteomes" id="UP001295684"/>
    </source>
</evidence>
<proteinExistence type="predicted"/>
<gene>
    <name evidence="2" type="ORF">ECRASSUSDP1_LOCUS12447</name>
</gene>
<evidence type="ECO:0000313" key="2">
    <source>
        <dbReference type="EMBL" id="CAI2371127.1"/>
    </source>
</evidence>